<feature type="active site" description="Nucleophile" evidence="2">
    <location>
        <position position="11"/>
    </location>
</feature>
<evidence type="ECO:0000313" key="3">
    <source>
        <dbReference type="EMBL" id="MBC8579887.1"/>
    </source>
</evidence>
<comment type="caution">
    <text evidence="3">The sequence shown here is derived from an EMBL/GenBank/DDBJ whole genome shotgun (WGS) entry which is preliminary data.</text>
</comment>
<dbReference type="GO" id="GO:0009223">
    <property type="term" value="P:pyrimidine deoxyribonucleotide catabolic process"/>
    <property type="evidence" value="ECO:0007669"/>
    <property type="project" value="TreeGrafter"/>
</dbReference>
<dbReference type="SUPFAM" id="SSF56784">
    <property type="entry name" value="HAD-like"/>
    <property type="match status" value="1"/>
</dbReference>
<dbReference type="InterPro" id="IPR036412">
    <property type="entry name" value="HAD-like_sf"/>
</dbReference>
<dbReference type="Gene3D" id="1.10.40.40">
    <property type="entry name" value="Deoxyribonucleotidase, domain 2"/>
    <property type="match status" value="1"/>
</dbReference>
<name>A0A926EKQ0_9FIRM</name>
<feature type="active site" description="Proton donor" evidence="2">
    <location>
        <position position="13"/>
    </location>
</feature>
<dbReference type="Gene3D" id="3.40.50.1000">
    <property type="entry name" value="HAD superfamily/HAD-like"/>
    <property type="match status" value="1"/>
</dbReference>
<keyword evidence="4" id="KW-1185">Reference proteome</keyword>
<dbReference type="RefSeq" id="WP_177671710.1">
    <property type="nucleotide sequence ID" value="NZ_JACRSY010000014.1"/>
</dbReference>
<dbReference type="AlphaFoldDB" id="A0A926EKQ0"/>
<dbReference type="EMBL" id="JACRSY010000014">
    <property type="protein sequence ID" value="MBC8579887.1"/>
    <property type="molecule type" value="Genomic_DNA"/>
</dbReference>
<evidence type="ECO:0000256" key="2">
    <source>
        <dbReference type="PIRSR" id="PIRSR610708-1"/>
    </source>
</evidence>
<organism evidence="3 4">
    <name type="scientific">Zhenhengia yiwuensis</name>
    <dbReference type="NCBI Taxonomy" id="2763666"/>
    <lineage>
        <taxon>Bacteria</taxon>
        <taxon>Bacillati</taxon>
        <taxon>Bacillota</taxon>
        <taxon>Clostridia</taxon>
        <taxon>Lachnospirales</taxon>
        <taxon>Lachnospiraceae</taxon>
        <taxon>Zhenhengia</taxon>
    </lineage>
</organism>
<dbReference type="InterPro" id="IPR010708">
    <property type="entry name" value="5'(3')-deoxyribonucleotidase"/>
</dbReference>
<accession>A0A926EKQ0</accession>
<protein>
    <submittedName>
        <fullName evidence="3">Uncharacterized protein</fullName>
    </submittedName>
</protein>
<dbReference type="Pfam" id="PF06941">
    <property type="entry name" value="NT5C"/>
    <property type="match status" value="1"/>
</dbReference>
<dbReference type="PANTHER" id="PTHR16504:SF4">
    <property type="entry name" value="5'(3')-DEOXYRIBONUCLEOTIDASE"/>
    <property type="match status" value="1"/>
</dbReference>
<gene>
    <name evidence="3" type="ORF">H8718_10145</name>
</gene>
<dbReference type="Proteomes" id="UP000655830">
    <property type="component" value="Unassembled WGS sequence"/>
</dbReference>
<dbReference type="InterPro" id="IPR023214">
    <property type="entry name" value="HAD_sf"/>
</dbReference>
<dbReference type="PANTHER" id="PTHR16504">
    <property type="entry name" value="5'(3')-DEOXYRIBONUCLEOTIDASE"/>
    <property type="match status" value="1"/>
</dbReference>
<evidence type="ECO:0000313" key="4">
    <source>
        <dbReference type="Proteomes" id="UP000655830"/>
    </source>
</evidence>
<comment type="similarity">
    <text evidence="1">Belongs to the 5'(3')-deoxyribonucleotidase family.</text>
</comment>
<proteinExistence type="inferred from homology"/>
<sequence>MQARKPILLVDQDDVLAEYIKGVIVEFNKEYDTDFTIEDCVDWDLVSIFGEQILDVMHRPKLFRELEPVANAIEVFERLYKSNLFEMYIVTAAHPSSVEPKHEWIKEYMPFFPLNHVIVCSKKQMIKGDYLLDDGLHNIKDFAEVGGTPIIFDRPHNRKEGIDYTRIGNWLEFEEWIMNECYPGQYTHYFEKEETAI</sequence>
<evidence type="ECO:0000256" key="1">
    <source>
        <dbReference type="ARBA" id="ARBA00009589"/>
    </source>
</evidence>
<reference evidence="3" key="1">
    <citation type="submission" date="2020-08" db="EMBL/GenBank/DDBJ databases">
        <title>Genome public.</title>
        <authorList>
            <person name="Liu C."/>
            <person name="Sun Q."/>
        </authorList>
    </citation>
    <scope>NUCLEOTIDE SEQUENCE</scope>
    <source>
        <strain evidence="3">NSJ-12</strain>
    </source>
</reference>
<dbReference type="GO" id="GO:0008253">
    <property type="term" value="F:5'-nucleotidase activity"/>
    <property type="evidence" value="ECO:0007669"/>
    <property type="project" value="InterPro"/>
</dbReference>